<keyword evidence="7" id="KW-0479">Metal-binding</keyword>
<dbReference type="InterPro" id="IPR007644">
    <property type="entry name" value="RNA_pol_bsu_protrusion"/>
</dbReference>
<evidence type="ECO:0000313" key="14">
    <source>
        <dbReference type="EnsemblMetazoa" id="AMAM011548-PA"/>
    </source>
</evidence>
<dbReference type="Proteomes" id="UP000075901">
    <property type="component" value="Unassembled WGS sequence"/>
</dbReference>
<dbReference type="AlphaFoldDB" id="A0A182SQS8"/>
<accession>A0A182SQS8</accession>
<name>A0A182SQS8_9DIPT</name>
<evidence type="ECO:0000256" key="5">
    <source>
        <dbReference type="ARBA" id="ARBA00022679"/>
    </source>
</evidence>
<evidence type="ECO:0000256" key="11">
    <source>
        <dbReference type="ARBA" id="ARBA00023242"/>
    </source>
</evidence>
<keyword evidence="15" id="KW-1185">Reference proteome</keyword>
<evidence type="ECO:0000256" key="3">
    <source>
        <dbReference type="ARBA" id="ARBA00012418"/>
    </source>
</evidence>
<keyword evidence="4" id="KW-0240">DNA-directed RNA polymerase</keyword>
<dbReference type="EnsemblMetazoa" id="AMAM011548-RA">
    <property type="protein sequence ID" value="AMAM011548-PA"/>
    <property type="gene ID" value="AMAM011548"/>
</dbReference>
<keyword evidence="10" id="KW-0804">Transcription</keyword>
<comment type="similarity">
    <text evidence="2">Belongs to the RNA polymerase beta chain family.</text>
</comment>
<protein>
    <recommendedName>
        <fullName evidence="3">DNA-directed RNA polymerase</fullName>
        <ecNumber evidence="3">2.7.7.6</ecNumber>
    </recommendedName>
</protein>
<evidence type="ECO:0000256" key="4">
    <source>
        <dbReference type="ARBA" id="ARBA00022478"/>
    </source>
</evidence>
<evidence type="ECO:0000256" key="1">
    <source>
        <dbReference type="ARBA" id="ARBA00004123"/>
    </source>
</evidence>
<comment type="subcellular location">
    <subcellularLocation>
        <location evidence="1">Nucleus</location>
    </subcellularLocation>
</comment>
<dbReference type="InterPro" id="IPR037034">
    <property type="entry name" value="RNA_pol_Rpb2_2_sf"/>
</dbReference>
<evidence type="ECO:0000256" key="6">
    <source>
        <dbReference type="ARBA" id="ARBA00022695"/>
    </source>
</evidence>
<feature type="domain" description="RNA polymerase beta subunit protrusion" evidence="13">
    <location>
        <begin position="1"/>
        <end position="272"/>
    </location>
</feature>
<dbReference type="GO" id="GO:0008270">
    <property type="term" value="F:zinc ion binding"/>
    <property type="evidence" value="ECO:0007669"/>
    <property type="project" value="UniProtKB-KW"/>
</dbReference>
<evidence type="ECO:0000313" key="15">
    <source>
        <dbReference type="Proteomes" id="UP000075901"/>
    </source>
</evidence>
<dbReference type="GO" id="GO:0032549">
    <property type="term" value="F:ribonucleoside binding"/>
    <property type="evidence" value="ECO:0007669"/>
    <property type="project" value="InterPro"/>
</dbReference>
<keyword evidence="11" id="KW-0539">Nucleus</keyword>
<keyword evidence="5" id="KW-0808">Transferase</keyword>
<feature type="domain" description="RNA polymerase Rpb2" evidence="12">
    <location>
        <begin position="57"/>
        <end position="238"/>
    </location>
</feature>
<dbReference type="GO" id="GO:0005634">
    <property type="term" value="C:nucleus"/>
    <property type="evidence" value="ECO:0007669"/>
    <property type="project" value="UniProtKB-SubCell"/>
</dbReference>
<dbReference type="PANTHER" id="PTHR20856">
    <property type="entry name" value="DNA-DIRECTED RNA POLYMERASE I SUBUNIT 2"/>
    <property type="match status" value="1"/>
</dbReference>
<dbReference type="FunFam" id="3.90.1110.10:FF:000007">
    <property type="entry name" value="DNA-directed RNA polymerase subunit beta"/>
    <property type="match status" value="1"/>
</dbReference>
<dbReference type="GO" id="GO:0003899">
    <property type="term" value="F:DNA-directed RNA polymerase activity"/>
    <property type="evidence" value="ECO:0007669"/>
    <property type="project" value="UniProtKB-EC"/>
</dbReference>
<evidence type="ECO:0000256" key="2">
    <source>
        <dbReference type="ARBA" id="ARBA00006835"/>
    </source>
</evidence>
<reference evidence="14" key="2">
    <citation type="submission" date="2020-05" db="UniProtKB">
        <authorList>
            <consortium name="EnsemblMetazoa"/>
        </authorList>
    </citation>
    <scope>IDENTIFICATION</scope>
    <source>
        <strain evidence="14">maculatus3</strain>
    </source>
</reference>
<dbReference type="Gene3D" id="3.90.1110.10">
    <property type="entry name" value="RNA polymerase Rpb2, domain 2"/>
    <property type="match status" value="1"/>
</dbReference>
<keyword evidence="9" id="KW-0862">Zinc</keyword>
<dbReference type="VEuPathDB" id="VectorBase:AMAM011548"/>
<evidence type="ECO:0000256" key="9">
    <source>
        <dbReference type="ARBA" id="ARBA00022833"/>
    </source>
</evidence>
<dbReference type="Pfam" id="PF04563">
    <property type="entry name" value="RNA_pol_Rpb2_1"/>
    <property type="match status" value="1"/>
</dbReference>
<dbReference type="EC" id="2.7.7.6" evidence="3"/>
<evidence type="ECO:0000256" key="10">
    <source>
        <dbReference type="ARBA" id="ARBA00023163"/>
    </source>
</evidence>
<organism evidence="14 15">
    <name type="scientific">Anopheles maculatus</name>
    <dbReference type="NCBI Taxonomy" id="74869"/>
    <lineage>
        <taxon>Eukaryota</taxon>
        <taxon>Metazoa</taxon>
        <taxon>Ecdysozoa</taxon>
        <taxon>Arthropoda</taxon>
        <taxon>Hexapoda</taxon>
        <taxon>Insecta</taxon>
        <taxon>Pterygota</taxon>
        <taxon>Neoptera</taxon>
        <taxon>Endopterygota</taxon>
        <taxon>Diptera</taxon>
        <taxon>Nematocera</taxon>
        <taxon>Culicoidea</taxon>
        <taxon>Culicidae</taxon>
        <taxon>Anophelinae</taxon>
        <taxon>Anopheles</taxon>
        <taxon>Anopheles maculatus group</taxon>
    </lineage>
</organism>
<sequence>MLKSKACNLHGLSPEELVARGEHEDEWGGHFIVRGNEKLIRMLVMTRRNYPIAVNRNTWRDRGKDFSMTGIFIRCVRNDQHSTKNVLHYLTNGTAKLMISIGKSLSFIPVLMILKALGNHSDNEIYRKLIDGYEDDQYYKRCIMNMLRDLHEESMHTSQDCRTYIGSLLRYMTMYINMPKWYTDEQAGSYILDRCVLIHLDNVEDKFHLLVHMIHKLFAVVQGRSAPESLDNVMMQELMLGGHIYQNFLREVCISTMGYVRMNLVKLCPDADSPCVTSNEVMMALKNVAGFQHSFTMFLATGNLAKATEMGLMQSTGLVIIAENINRMRYMSHFRAVHR</sequence>
<evidence type="ECO:0000259" key="13">
    <source>
        <dbReference type="Pfam" id="PF04563"/>
    </source>
</evidence>
<evidence type="ECO:0000256" key="8">
    <source>
        <dbReference type="ARBA" id="ARBA00022771"/>
    </source>
</evidence>
<dbReference type="GO" id="GO:0000428">
    <property type="term" value="C:DNA-directed RNA polymerase complex"/>
    <property type="evidence" value="ECO:0007669"/>
    <property type="project" value="UniProtKB-KW"/>
</dbReference>
<dbReference type="InterPro" id="IPR007642">
    <property type="entry name" value="RNA_pol_Rpb2_2"/>
</dbReference>
<evidence type="ECO:0000259" key="12">
    <source>
        <dbReference type="Pfam" id="PF04561"/>
    </source>
</evidence>
<keyword evidence="8" id="KW-0863">Zinc-finger</keyword>
<dbReference type="GO" id="GO:0003677">
    <property type="term" value="F:DNA binding"/>
    <property type="evidence" value="ECO:0007669"/>
    <property type="project" value="InterPro"/>
</dbReference>
<dbReference type="SUPFAM" id="SSF64484">
    <property type="entry name" value="beta and beta-prime subunits of DNA dependent RNA-polymerase"/>
    <property type="match status" value="1"/>
</dbReference>
<reference evidence="15" key="1">
    <citation type="submission" date="2013-09" db="EMBL/GenBank/DDBJ databases">
        <title>The Genome Sequence of Anopheles maculatus species B.</title>
        <authorList>
            <consortium name="The Broad Institute Genomics Platform"/>
            <person name="Neafsey D.E."/>
            <person name="Besansky N."/>
            <person name="Howell P."/>
            <person name="Walton C."/>
            <person name="Young S.K."/>
            <person name="Zeng Q."/>
            <person name="Gargeya S."/>
            <person name="Fitzgerald M."/>
            <person name="Haas B."/>
            <person name="Abouelleil A."/>
            <person name="Allen A.W."/>
            <person name="Alvarado L."/>
            <person name="Arachchi H.M."/>
            <person name="Berlin A.M."/>
            <person name="Chapman S.B."/>
            <person name="Gainer-Dewar J."/>
            <person name="Goldberg J."/>
            <person name="Griggs A."/>
            <person name="Gujja S."/>
            <person name="Hansen M."/>
            <person name="Howarth C."/>
            <person name="Imamovic A."/>
            <person name="Ireland A."/>
            <person name="Larimer J."/>
            <person name="McCowan C."/>
            <person name="Murphy C."/>
            <person name="Pearson M."/>
            <person name="Poon T.W."/>
            <person name="Priest M."/>
            <person name="Roberts A."/>
            <person name="Saif S."/>
            <person name="Shea T."/>
            <person name="Sisk P."/>
            <person name="Sykes S."/>
            <person name="Wortman J."/>
            <person name="Nusbaum C."/>
            <person name="Birren B."/>
        </authorList>
    </citation>
    <scope>NUCLEOTIDE SEQUENCE [LARGE SCALE GENOMIC DNA]</scope>
    <source>
        <strain evidence="15">maculatus3</strain>
    </source>
</reference>
<keyword evidence="6" id="KW-0548">Nucleotidyltransferase</keyword>
<evidence type="ECO:0000256" key="7">
    <source>
        <dbReference type="ARBA" id="ARBA00022723"/>
    </source>
</evidence>
<dbReference type="Pfam" id="PF04561">
    <property type="entry name" value="RNA_pol_Rpb2_2"/>
    <property type="match status" value="1"/>
</dbReference>
<dbReference type="GO" id="GO:0006351">
    <property type="term" value="P:DNA-templated transcription"/>
    <property type="evidence" value="ECO:0007669"/>
    <property type="project" value="InterPro"/>
</dbReference>
<proteinExistence type="inferred from homology"/>
<dbReference type="InterPro" id="IPR015712">
    <property type="entry name" value="DNA-dir_RNA_pol_su2"/>
</dbReference>